<feature type="binding site" evidence="12">
    <location>
        <position position="109"/>
    </location>
    <ligand>
        <name>(2R,3E)-phycocyanobilin</name>
        <dbReference type="ChEBI" id="CHEBI:85275"/>
        <label>1</label>
    </ligand>
</feature>
<keyword evidence="11 13" id="KW-0089">Bile pigment</keyword>
<evidence type="ECO:0000256" key="13">
    <source>
        <dbReference type="RuleBase" id="RU004438"/>
    </source>
</evidence>
<gene>
    <name evidence="14" type="ORF">BJP34_30510</name>
</gene>
<evidence type="ECO:0000256" key="1">
    <source>
        <dbReference type="ARBA" id="ARBA00004170"/>
    </source>
</evidence>
<protein>
    <submittedName>
        <fullName evidence="14">Phycobilisome protein</fullName>
    </submittedName>
</protein>
<reference evidence="15" key="1">
    <citation type="submission" date="2016-10" db="EMBL/GenBank/DDBJ databases">
        <title>Comparative genomics uncovers the prolific and rare metabolic potential of the cyanobacterial genus Moorea.</title>
        <authorList>
            <person name="Leao T."/>
            <person name="Castelao G."/>
            <person name="Korobeynikov A."/>
            <person name="Monroe E.A."/>
            <person name="Podell S."/>
            <person name="Glukhov E."/>
            <person name="Allen E."/>
            <person name="Gerwick W.H."/>
            <person name="Gerwick L."/>
        </authorList>
    </citation>
    <scope>NUCLEOTIDE SEQUENCE [LARGE SCALE GENOMIC DNA]</scope>
    <source>
        <strain evidence="15">PAL-8-15-08-1</strain>
    </source>
</reference>
<dbReference type="InterPro" id="IPR038719">
    <property type="entry name" value="Phycobilisome_asu/bsu_sf"/>
</dbReference>
<organism evidence="14 15">
    <name type="scientific">Moorena producens PAL-8-15-08-1</name>
    <dbReference type="NCBI Taxonomy" id="1458985"/>
    <lineage>
        <taxon>Bacteria</taxon>
        <taxon>Bacillati</taxon>
        <taxon>Cyanobacteriota</taxon>
        <taxon>Cyanophyceae</taxon>
        <taxon>Coleofasciculales</taxon>
        <taxon>Coleofasciculaceae</taxon>
        <taxon>Moorena</taxon>
    </lineage>
</organism>
<dbReference type="GO" id="GO:0015979">
    <property type="term" value="P:photosynthesis"/>
    <property type="evidence" value="ECO:0007669"/>
    <property type="project" value="UniProtKB-KW"/>
</dbReference>
<keyword evidence="7 13" id="KW-0249">Electron transport</keyword>
<dbReference type="EMBL" id="CP017599">
    <property type="protein sequence ID" value="AOX03195.1"/>
    <property type="molecule type" value="Genomic_DNA"/>
</dbReference>
<dbReference type="PIRSF" id="PIRSF000081">
    <property type="entry name" value="Phycocyanin"/>
    <property type="match status" value="1"/>
</dbReference>
<dbReference type="PANTHER" id="PTHR34011:SF2">
    <property type="entry name" value="ALLOPHYCOCYANIN ALPHA CHAIN"/>
    <property type="match status" value="1"/>
</dbReference>
<evidence type="ECO:0000256" key="5">
    <source>
        <dbReference type="ARBA" id="ARBA00022549"/>
    </source>
</evidence>
<dbReference type="GO" id="GO:0030089">
    <property type="term" value="C:phycobilisome"/>
    <property type="evidence" value="ECO:0007669"/>
    <property type="project" value="UniProtKB-KW"/>
</dbReference>
<sequence length="190" mass="21696">MTAQLSDYIKELITKARIVSFANWQDSYPPEIIQYFQAADDHRRYLTDDDLHQIKACSPDTEPLINTAKFLRDNASDIVSEARETLLAQYPDITKPGGSLYPPPRAEACWRDFWHFLRCITYGIAGSSTEFTSAEGLHYMNLLYKEMQVPIPAMVSGLEEIKAASLKRLSEPDTIAPYFDHLINQLKKFS</sequence>
<dbReference type="Pfam" id="PF00502">
    <property type="entry name" value="Phycobilisome"/>
    <property type="match status" value="1"/>
</dbReference>
<dbReference type="GO" id="GO:0031676">
    <property type="term" value="C:plasma membrane-derived thylakoid membrane"/>
    <property type="evidence" value="ECO:0007669"/>
    <property type="project" value="UniProtKB-SubCell"/>
</dbReference>
<evidence type="ECO:0000256" key="6">
    <source>
        <dbReference type="ARBA" id="ARBA00022738"/>
    </source>
</evidence>
<dbReference type="InterPro" id="IPR009050">
    <property type="entry name" value="Globin-like_sf"/>
</dbReference>
<dbReference type="PANTHER" id="PTHR34011">
    <property type="entry name" value="PHYCOBILISOME 32.1 KDA LINKER POLYPEPTIDE, PHYCOCYANIN-ASSOCIATED, ROD 2-RELATED"/>
    <property type="match status" value="1"/>
</dbReference>
<keyword evidence="10 13" id="KW-0472">Membrane</keyword>
<evidence type="ECO:0000313" key="14">
    <source>
        <dbReference type="EMBL" id="AOX03195.1"/>
    </source>
</evidence>
<keyword evidence="5" id="KW-0042">Antenna complex</keyword>
<accession>A0A1D8U036</accession>
<keyword evidence="3 13" id="KW-0813">Transport</keyword>
<keyword evidence="8 13" id="KW-0157">Chromophore</keyword>
<keyword evidence="4 13" id="KW-0602">Photosynthesis</keyword>
<evidence type="ECO:0000256" key="4">
    <source>
        <dbReference type="ARBA" id="ARBA00022531"/>
    </source>
</evidence>
<evidence type="ECO:0000256" key="7">
    <source>
        <dbReference type="ARBA" id="ARBA00022982"/>
    </source>
</evidence>
<evidence type="ECO:0000313" key="15">
    <source>
        <dbReference type="Proteomes" id="UP000177870"/>
    </source>
</evidence>
<dbReference type="KEGG" id="mpro:BJP34_30510"/>
<dbReference type="RefSeq" id="WP_070395583.1">
    <property type="nucleotide sequence ID" value="NZ_CP017599.1"/>
</dbReference>
<evidence type="ECO:0000256" key="2">
    <source>
        <dbReference type="ARBA" id="ARBA00008182"/>
    </source>
</evidence>
<keyword evidence="9 13" id="KW-0793">Thylakoid</keyword>
<name>A0A1D8U036_9CYAN</name>
<comment type="subcellular location">
    <subcellularLocation>
        <location evidence="13">Cellular thylakoid membrane</location>
        <topology evidence="13">Peripheral membrane protein</topology>
        <orientation evidence="13">Cytoplasmic side</orientation>
    </subcellularLocation>
    <subcellularLocation>
        <location evidence="1">Membrane</location>
        <topology evidence="1">Peripheral membrane protein</topology>
    </subcellularLocation>
</comment>
<proteinExistence type="inferred from homology"/>
<evidence type="ECO:0000256" key="10">
    <source>
        <dbReference type="ARBA" id="ARBA00023136"/>
    </source>
</evidence>
<keyword evidence="6 13" id="KW-0605">Phycobilisome</keyword>
<evidence type="ECO:0000256" key="3">
    <source>
        <dbReference type="ARBA" id="ARBA00022448"/>
    </source>
</evidence>
<evidence type="ECO:0000256" key="9">
    <source>
        <dbReference type="ARBA" id="ARBA00023078"/>
    </source>
</evidence>
<dbReference type="CDD" id="cd12130">
    <property type="entry name" value="Apl"/>
    <property type="match status" value="1"/>
</dbReference>
<dbReference type="InterPro" id="IPR012128">
    <property type="entry name" value="Phycobilisome_asu/bsu"/>
</dbReference>
<dbReference type="AlphaFoldDB" id="A0A1D8U036"/>
<dbReference type="STRING" id="1458985.BJP34_30510"/>
<evidence type="ECO:0000256" key="11">
    <source>
        <dbReference type="ARBA" id="ARBA00023307"/>
    </source>
</evidence>
<comment type="similarity">
    <text evidence="2 13">Belongs to the phycobiliprotein family.</text>
</comment>
<evidence type="ECO:0000256" key="12">
    <source>
        <dbReference type="PIRSR" id="PIRSR000081-1"/>
    </source>
</evidence>
<dbReference type="OrthoDB" id="552660at2"/>
<dbReference type="Gene3D" id="1.10.490.20">
    <property type="entry name" value="Phycocyanins"/>
    <property type="match status" value="1"/>
</dbReference>
<evidence type="ECO:0000256" key="8">
    <source>
        <dbReference type="ARBA" id="ARBA00022991"/>
    </source>
</evidence>
<dbReference type="Proteomes" id="UP000177870">
    <property type="component" value="Chromosome"/>
</dbReference>
<dbReference type="SUPFAM" id="SSF46458">
    <property type="entry name" value="Globin-like"/>
    <property type="match status" value="1"/>
</dbReference>